<reference evidence="2" key="1">
    <citation type="submission" date="2016-10" db="EMBL/GenBank/DDBJ databases">
        <authorList>
            <person name="Varghese N."/>
            <person name="Submissions S."/>
        </authorList>
    </citation>
    <scope>NUCLEOTIDE SEQUENCE [LARGE SCALE GENOMIC DNA]</scope>
    <source>
        <strain evidence="2">DSM 23095</strain>
    </source>
</reference>
<dbReference type="EMBL" id="FNAC01000044">
    <property type="protein sequence ID" value="SDD65075.1"/>
    <property type="molecule type" value="Genomic_DNA"/>
</dbReference>
<gene>
    <name evidence="1" type="ORF">SAMN04488104_104419</name>
</gene>
<evidence type="ECO:0000313" key="1">
    <source>
        <dbReference type="EMBL" id="SDD65075.1"/>
    </source>
</evidence>
<dbReference type="RefSeq" id="WP_139162796.1">
    <property type="nucleotide sequence ID" value="NZ_FNAC01000044.1"/>
</dbReference>
<name>A0A1G6WJ24_9BACT</name>
<organism evidence="1 2">
    <name type="scientific">Algoriphagus faecimaris</name>
    <dbReference type="NCBI Taxonomy" id="686796"/>
    <lineage>
        <taxon>Bacteria</taxon>
        <taxon>Pseudomonadati</taxon>
        <taxon>Bacteroidota</taxon>
        <taxon>Cytophagia</taxon>
        <taxon>Cytophagales</taxon>
        <taxon>Cyclobacteriaceae</taxon>
        <taxon>Algoriphagus</taxon>
    </lineage>
</organism>
<dbReference type="Proteomes" id="UP000199060">
    <property type="component" value="Unassembled WGS sequence"/>
</dbReference>
<dbReference type="PROSITE" id="PS51257">
    <property type="entry name" value="PROKAR_LIPOPROTEIN"/>
    <property type="match status" value="1"/>
</dbReference>
<protein>
    <submittedName>
        <fullName evidence="1">Uncharacterized protein</fullName>
    </submittedName>
</protein>
<dbReference type="OrthoDB" id="1067458at2"/>
<sequence length="424" mass="47320">MKDIISNLLVLFLILTAISCSKRIEITEESNTEDLPKISLDSVNIYIENSASIYGFTTTNSEYINVVTDLASFANIIDETDAIFNYSLISGDNQSLTEYPLGNDASILSSVLSPSGLKKPTSGNSDINGMFNHVLKSLGENSISILISDGIYDIGEESNPLAALETQGIGTRTTFIKNLQEKNTETLVVKLSSDFDGQYYPGVTKSQEMIKQKRPYYIWIFGDESLVDKFFSDDRIQALKGYQNHTAFKKLGLINIEYKNFSFGNSNVKITPRDPKSYEVLKTGLPVVFSIATNLDFLRLGEAYLNNPSNYRVNLGYNFKECIRLDQYPDEDGKVDKALKNIPFSPTHLIFLSSEKPILGPVEISLIPKLPSWIEESTMVSDSPLNGEENRTFGLSTLMNGINEAYLEVSNTKEIFNLIINIKD</sequence>
<dbReference type="STRING" id="686796.SAMN04488104_104419"/>
<keyword evidence="2" id="KW-1185">Reference proteome</keyword>
<evidence type="ECO:0000313" key="2">
    <source>
        <dbReference type="Proteomes" id="UP000199060"/>
    </source>
</evidence>
<proteinExistence type="predicted"/>
<dbReference type="AlphaFoldDB" id="A0A1G6WJ24"/>
<accession>A0A1G6WJ24</accession>